<evidence type="ECO:0000256" key="10">
    <source>
        <dbReference type="RuleBase" id="RU004453"/>
    </source>
</evidence>
<sequence length="459" mass="48767">MFSQTFLLLLVSLIGKVLAFSASSNKNMAVYWGQNSYGNQERLSAYCDNDDTDIILVSFVTGFPELSLNFANQCGGSFSNGVLHCPQIGEDIKTCQDKGKKILLSLGGAAGSYGFLEPNADEDAEKFAEVLWNKFGAGSDDERPFDDAIVDGFDFDLENNNPLGTVSLSNSLRKQFDNDPSRQYYLAAAPQCVYPDASQGELLAETQIDFAFIQFYNNYCALGDSFNWDTWQKFAEETSPNKDIKLYVGLPGDTTSAGSGYADLDKVKKNVGSDILNNKNFGGFMLWDASSGASNKNSDGVSFTQQLKNYLLDNVEKDTPASTTSSTSAATTSAATTSAKSTQTSVASSTKASSSKASSSKEAKPTNGNNGAAAVPGVPAESSKTTVAADATTTNAPEGPMVTVTKQRPGTTFTTLRVSCSSDTQVNTVDGHVVTEVVTVTRVVSTAYSTKTVEAQPSA</sequence>
<gene>
    <name evidence="14" type="ORF">C7M61_000781</name>
</gene>
<dbReference type="InterPro" id="IPR045321">
    <property type="entry name" value="Cts1-like"/>
</dbReference>
<dbReference type="SUPFAM" id="SSF51445">
    <property type="entry name" value="(Trans)glycosidases"/>
    <property type="match status" value="1"/>
</dbReference>
<comment type="catalytic activity">
    <reaction evidence="1">
        <text>Random endo-hydrolysis of N-acetyl-beta-D-glucosaminide (1-&gt;4)-beta-linkages in chitin and chitodextrins.</text>
        <dbReference type="EC" id="3.2.1.14"/>
    </reaction>
</comment>
<name>A0A2P7YYR3_9ASCO</name>
<dbReference type="Gene3D" id="3.20.20.80">
    <property type="entry name" value="Glycosidases"/>
    <property type="match status" value="1"/>
</dbReference>
<dbReference type="Proteomes" id="UP000241107">
    <property type="component" value="Unassembled WGS sequence"/>
</dbReference>
<keyword evidence="4 9" id="KW-0378">Hydrolase</keyword>
<dbReference type="GO" id="GO:0000272">
    <property type="term" value="P:polysaccharide catabolic process"/>
    <property type="evidence" value="ECO:0007669"/>
    <property type="project" value="UniProtKB-KW"/>
</dbReference>
<dbReference type="OrthoDB" id="6020543at2759"/>
<dbReference type="PROSITE" id="PS51910">
    <property type="entry name" value="GH18_2"/>
    <property type="match status" value="1"/>
</dbReference>
<dbReference type="EC" id="3.2.1.14" evidence="2"/>
<dbReference type="Pfam" id="PF00704">
    <property type="entry name" value="Glyco_hydro_18"/>
    <property type="match status" value="1"/>
</dbReference>
<keyword evidence="3" id="KW-0147">Chitin-binding</keyword>
<keyword evidence="15" id="KW-1185">Reference proteome</keyword>
<evidence type="ECO:0000256" key="7">
    <source>
        <dbReference type="ARBA" id="ARBA00023295"/>
    </source>
</evidence>
<dbReference type="VEuPathDB" id="FungiDB:C7M61_000781"/>
<keyword evidence="5" id="KW-0146">Chitin degradation</keyword>
<protein>
    <recommendedName>
        <fullName evidence="2">chitinase</fullName>
        <ecNumber evidence="2">3.2.1.14</ecNumber>
    </recommendedName>
</protein>
<evidence type="ECO:0000259" key="13">
    <source>
        <dbReference type="PROSITE" id="PS51910"/>
    </source>
</evidence>
<dbReference type="InterPro" id="IPR017853">
    <property type="entry name" value="GH"/>
</dbReference>
<dbReference type="PANTHER" id="PTHR45708">
    <property type="entry name" value="ENDOCHITINASE"/>
    <property type="match status" value="1"/>
</dbReference>
<dbReference type="STRING" id="418784.A0A2P7YYR3"/>
<evidence type="ECO:0000256" key="1">
    <source>
        <dbReference type="ARBA" id="ARBA00000822"/>
    </source>
</evidence>
<dbReference type="InterPro" id="IPR050542">
    <property type="entry name" value="Glycosyl_Hydrlase18_Chitinase"/>
</dbReference>
<evidence type="ECO:0000256" key="2">
    <source>
        <dbReference type="ARBA" id="ARBA00012729"/>
    </source>
</evidence>
<dbReference type="GO" id="GO:0008843">
    <property type="term" value="F:endochitinase activity"/>
    <property type="evidence" value="ECO:0007669"/>
    <property type="project" value="UniProtKB-EC"/>
</dbReference>
<organism evidence="14 15">
    <name type="scientific">Candidozyma pseudohaemuli</name>
    <dbReference type="NCBI Taxonomy" id="418784"/>
    <lineage>
        <taxon>Eukaryota</taxon>
        <taxon>Fungi</taxon>
        <taxon>Dikarya</taxon>
        <taxon>Ascomycota</taxon>
        <taxon>Saccharomycotina</taxon>
        <taxon>Pichiomycetes</taxon>
        <taxon>Metschnikowiaceae</taxon>
        <taxon>Candidozyma</taxon>
    </lineage>
</organism>
<feature type="chain" id="PRO_5015167534" description="chitinase" evidence="12">
    <location>
        <begin position="20"/>
        <end position="459"/>
    </location>
</feature>
<keyword evidence="12" id="KW-0732">Signal</keyword>
<feature type="signal peptide" evidence="12">
    <location>
        <begin position="1"/>
        <end position="19"/>
    </location>
</feature>
<evidence type="ECO:0000313" key="14">
    <source>
        <dbReference type="EMBL" id="PSK41109.1"/>
    </source>
</evidence>
<evidence type="ECO:0000256" key="6">
    <source>
        <dbReference type="ARBA" id="ARBA00023277"/>
    </source>
</evidence>
<dbReference type="GO" id="GO:0008061">
    <property type="term" value="F:chitin binding"/>
    <property type="evidence" value="ECO:0007669"/>
    <property type="project" value="UniProtKB-KW"/>
</dbReference>
<evidence type="ECO:0000256" key="3">
    <source>
        <dbReference type="ARBA" id="ARBA00022669"/>
    </source>
</evidence>
<evidence type="ECO:0000256" key="9">
    <source>
        <dbReference type="RuleBase" id="RU000489"/>
    </source>
</evidence>
<dbReference type="GO" id="GO:0005576">
    <property type="term" value="C:extracellular region"/>
    <property type="evidence" value="ECO:0007669"/>
    <property type="project" value="TreeGrafter"/>
</dbReference>
<feature type="region of interest" description="Disordered" evidence="11">
    <location>
        <begin position="318"/>
        <end position="401"/>
    </location>
</feature>
<dbReference type="InterPro" id="IPR001223">
    <property type="entry name" value="Glyco_hydro18_cat"/>
</dbReference>
<dbReference type="GO" id="GO:0006032">
    <property type="term" value="P:chitin catabolic process"/>
    <property type="evidence" value="ECO:0007669"/>
    <property type="project" value="UniProtKB-KW"/>
</dbReference>
<dbReference type="AlphaFoldDB" id="A0A2P7YYR3"/>
<dbReference type="PROSITE" id="PS01095">
    <property type="entry name" value="GH18_1"/>
    <property type="match status" value="1"/>
</dbReference>
<dbReference type="PANTHER" id="PTHR45708:SF49">
    <property type="entry name" value="ENDOCHITINASE"/>
    <property type="match status" value="1"/>
</dbReference>
<feature type="compositionally biased region" description="Low complexity" evidence="11">
    <location>
        <begin position="385"/>
        <end position="396"/>
    </location>
</feature>
<comment type="similarity">
    <text evidence="10">Belongs to the glycosyl hydrolase 18 family.</text>
</comment>
<accession>A0A2P7YYR3</accession>
<dbReference type="EMBL" id="PYFQ01000001">
    <property type="protein sequence ID" value="PSK41109.1"/>
    <property type="molecule type" value="Genomic_DNA"/>
</dbReference>
<keyword evidence="8" id="KW-0624">Polysaccharide degradation</keyword>
<dbReference type="RefSeq" id="XP_024715808.1">
    <property type="nucleotide sequence ID" value="XM_024856209.1"/>
</dbReference>
<comment type="caution">
    <text evidence="14">The sequence shown here is derived from an EMBL/GenBank/DDBJ whole genome shotgun (WGS) entry which is preliminary data.</text>
</comment>
<evidence type="ECO:0000256" key="5">
    <source>
        <dbReference type="ARBA" id="ARBA00023024"/>
    </source>
</evidence>
<reference evidence="14 15" key="1">
    <citation type="submission" date="2018-03" db="EMBL/GenBank/DDBJ databases">
        <title>Candida pseudohaemulonii genome assembly and annotation.</title>
        <authorList>
            <person name="Munoz J.F."/>
            <person name="Gade L.G."/>
            <person name="Chow N.A."/>
            <person name="Litvintseva A.P."/>
            <person name="Loparev V.N."/>
            <person name="Cuomo C.A."/>
        </authorList>
    </citation>
    <scope>NUCLEOTIDE SEQUENCE [LARGE SCALE GENOMIC DNA]</scope>
    <source>
        <strain evidence="14 15">B12108</strain>
    </source>
</reference>
<feature type="compositionally biased region" description="Low complexity" evidence="11">
    <location>
        <begin position="321"/>
        <end position="358"/>
    </location>
</feature>
<keyword evidence="7 9" id="KW-0326">Glycosidase</keyword>
<evidence type="ECO:0000313" key="15">
    <source>
        <dbReference type="Proteomes" id="UP000241107"/>
    </source>
</evidence>
<feature type="domain" description="GH18" evidence="13">
    <location>
        <begin position="26"/>
        <end position="314"/>
    </location>
</feature>
<evidence type="ECO:0000256" key="11">
    <source>
        <dbReference type="SAM" id="MobiDB-lite"/>
    </source>
</evidence>
<evidence type="ECO:0000256" key="8">
    <source>
        <dbReference type="ARBA" id="ARBA00023326"/>
    </source>
</evidence>
<proteinExistence type="inferred from homology"/>
<dbReference type="CDD" id="cd02877">
    <property type="entry name" value="GH18_hevamine_XipI_class_III"/>
    <property type="match status" value="1"/>
</dbReference>
<dbReference type="InterPro" id="IPR001579">
    <property type="entry name" value="Glyco_hydro_18_chit_AS"/>
</dbReference>
<dbReference type="GeneID" id="36564173"/>
<keyword evidence="6" id="KW-0119">Carbohydrate metabolism</keyword>
<evidence type="ECO:0000256" key="12">
    <source>
        <dbReference type="SAM" id="SignalP"/>
    </source>
</evidence>
<evidence type="ECO:0000256" key="4">
    <source>
        <dbReference type="ARBA" id="ARBA00022801"/>
    </source>
</evidence>